<feature type="domain" description="DUF8212" evidence="2">
    <location>
        <begin position="221"/>
        <end position="248"/>
    </location>
</feature>
<accession>L2G834</accession>
<reference evidence="3" key="1">
    <citation type="submission" date="2012-08" db="EMBL/GenBank/DDBJ databases">
        <title>Genome analysis of Colletotrichum orbiculare and Colletotrichum fructicola.</title>
        <authorList>
            <person name="Gan P.H.P."/>
            <person name="Ikeda K."/>
            <person name="Irieda H."/>
            <person name="Narusaka M."/>
            <person name="O'Connell R.J."/>
            <person name="Narusaka Y."/>
            <person name="Takano Y."/>
            <person name="Kubo Y."/>
            <person name="Shirasu K."/>
        </authorList>
    </citation>
    <scope>NUCLEOTIDE SEQUENCE</scope>
    <source>
        <strain evidence="3">Nara gc5</strain>
    </source>
</reference>
<proteinExistence type="predicted"/>
<organism evidence="3">
    <name type="scientific">Colletotrichum fructicola (strain Nara gc5)</name>
    <name type="common">Anthracnose fungus</name>
    <name type="synonym">Colletotrichum gloeosporioides (strain Nara gc5)</name>
    <dbReference type="NCBI Taxonomy" id="1213859"/>
    <lineage>
        <taxon>Eukaryota</taxon>
        <taxon>Fungi</taxon>
        <taxon>Dikarya</taxon>
        <taxon>Ascomycota</taxon>
        <taxon>Pezizomycotina</taxon>
        <taxon>Sordariomycetes</taxon>
        <taxon>Hypocreomycetidae</taxon>
        <taxon>Glomerellales</taxon>
        <taxon>Glomerellaceae</taxon>
        <taxon>Colletotrichum</taxon>
        <taxon>Colletotrichum gloeosporioides species complex</taxon>
    </lineage>
</organism>
<dbReference type="PANTHER" id="PTHR10622">
    <property type="entry name" value="HET DOMAIN-CONTAINING PROTEIN"/>
    <property type="match status" value="1"/>
</dbReference>
<dbReference type="InterPro" id="IPR010730">
    <property type="entry name" value="HET"/>
</dbReference>
<gene>
    <name evidence="3" type="ORF">CGGC5_5369</name>
</gene>
<evidence type="ECO:0000259" key="1">
    <source>
        <dbReference type="Pfam" id="PF06985"/>
    </source>
</evidence>
<dbReference type="Pfam" id="PF06985">
    <property type="entry name" value="HET"/>
    <property type="match status" value="1"/>
</dbReference>
<dbReference type="InterPro" id="IPR058525">
    <property type="entry name" value="DUF8212"/>
</dbReference>
<protein>
    <submittedName>
        <fullName evidence="3">Ankyrin repeat-containing protein</fullName>
    </submittedName>
</protein>
<dbReference type="HOGENOM" id="CLU_000288_138_11_1"/>
<dbReference type="EMBL" id="KB020595">
    <property type="protein sequence ID" value="ELA34829.1"/>
    <property type="molecule type" value="Genomic_DNA"/>
</dbReference>
<evidence type="ECO:0000313" key="3">
    <source>
        <dbReference type="EMBL" id="ELA34829.1"/>
    </source>
</evidence>
<feature type="domain" description="Heterokaryon incompatibility" evidence="1">
    <location>
        <begin position="21"/>
        <end position="104"/>
    </location>
</feature>
<sequence length="598" mass="67744">MRLLHTAELKLTDFIAKTPPYAILSHTWAGEEVLFADLQGDPTPKTGWTKVTGACRVAKDLGYQWIWIDTCCIDKSSSAELSEAINSMFRWYKNSGICIAYLADVHLYQSEPSINGALERSRWFTRGWTLQELLAPTNMMFYTSEWDEIGSREDLTERIAKVTGIHTKYTMFPPSPISQASVAERMFWAWRRETTRTEDIAYCLLGIFDVNMPLIYGEGDNAFKRLQESIVQKTDDQSIFAWGEKRKISNLLLTKTWRSFLADHPKDFQKSANIVPFETPLIKSRIRVDHDGVTIQSPMWQAFHHPYEEQESENRCLLLAPLLCQYQDDPLNCIALMLTCDRNRKPAQNHNSAPTNCYRLGNKVFLAPKRIWIPENLFPAFLSYKLSLGTEMSNTRERCIIRKLPPSYQAKPSTDYVDESNCVETSSTGAVTIDLGAQICSSLFSETFHLGMLQLIHLQRKSRRDITLILQVLYLGSSRGDSGNFPESKYLIYGIVNGGLHGPAYGIQDESGRIGESLSETNTRPHGAGIELPFDRVCLGLQRLGSGYSTDNVSIDDIRVTVSRDTHFDPNVFIVDIEEGGSFDSAEAKIDGYFEPLR</sequence>
<evidence type="ECO:0000259" key="2">
    <source>
        <dbReference type="Pfam" id="PF26640"/>
    </source>
</evidence>
<name>L2G834_COLFN</name>
<dbReference type="AlphaFoldDB" id="L2G834"/>
<dbReference type="PANTHER" id="PTHR10622:SF10">
    <property type="entry name" value="HET DOMAIN-CONTAINING PROTEIN"/>
    <property type="match status" value="1"/>
</dbReference>
<dbReference type="STRING" id="1213859.L2G834"/>
<dbReference type="Pfam" id="PF26640">
    <property type="entry name" value="DUF8212"/>
    <property type="match status" value="1"/>
</dbReference>